<protein>
    <recommendedName>
        <fullName evidence="4">SMP-30/Gluconolactonase/LRE-like region domain-containing protein</fullName>
    </recommendedName>
</protein>
<comment type="caution">
    <text evidence="2">The sequence shown here is derived from an EMBL/GenBank/DDBJ whole genome shotgun (WGS) entry which is preliminary data.</text>
</comment>
<reference evidence="2 3" key="1">
    <citation type="journal article" date="2017" name="Front. Microbiol.">
        <title>Labilibaculum manganireducens gen. nov., sp. nov. and Labilibaculum filiforme sp. nov., Novel Bacteroidetes Isolated from Subsurface Sediments of the Baltic Sea.</title>
        <authorList>
            <person name="Vandieken V."/>
            <person name="Marshall I.P."/>
            <person name="Niemann H."/>
            <person name="Engelen B."/>
            <person name="Cypionka H."/>
        </authorList>
    </citation>
    <scope>NUCLEOTIDE SEQUENCE [LARGE SCALE GENOMIC DNA]</scope>
    <source>
        <strain evidence="2 3">59.10-2M</strain>
    </source>
</reference>
<dbReference type="Gene3D" id="2.130.10.10">
    <property type="entry name" value="YVTN repeat-like/Quinoprotein amine dehydrogenase"/>
    <property type="match status" value="1"/>
</dbReference>
<evidence type="ECO:0000313" key="2">
    <source>
        <dbReference type="EMBL" id="PKQ62654.1"/>
    </source>
</evidence>
<feature type="signal peptide" evidence="1">
    <location>
        <begin position="1"/>
        <end position="21"/>
    </location>
</feature>
<proteinExistence type="predicted"/>
<dbReference type="PANTHER" id="PTHR47197:SF3">
    <property type="entry name" value="DIHYDRO-HEME D1 DEHYDROGENASE"/>
    <property type="match status" value="1"/>
</dbReference>
<dbReference type="Pfam" id="PF16184">
    <property type="entry name" value="Cadherin_3"/>
    <property type="match status" value="1"/>
</dbReference>
<dbReference type="EMBL" id="MVDE01000033">
    <property type="protein sequence ID" value="PKQ62654.1"/>
    <property type="molecule type" value="Genomic_DNA"/>
</dbReference>
<gene>
    <name evidence="2" type="ORF">BZG01_16870</name>
</gene>
<evidence type="ECO:0000313" key="3">
    <source>
        <dbReference type="Proteomes" id="UP000233618"/>
    </source>
</evidence>
<dbReference type="PROSITE" id="PS51257">
    <property type="entry name" value="PROKAR_LIPOPROTEIN"/>
    <property type="match status" value="1"/>
</dbReference>
<organism evidence="2 3">
    <name type="scientific">Labilibaculum manganireducens</name>
    <dbReference type="NCBI Taxonomy" id="1940525"/>
    <lineage>
        <taxon>Bacteria</taxon>
        <taxon>Pseudomonadati</taxon>
        <taxon>Bacteroidota</taxon>
        <taxon>Bacteroidia</taxon>
        <taxon>Marinilabiliales</taxon>
        <taxon>Marinifilaceae</taxon>
        <taxon>Labilibaculum</taxon>
    </lineage>
</organism>
<dbReference type="NCBIfam" id="TIGR02276">
    <property type="entry name" value="beta_rpt_yvtn"/>
    <property type="match status" value="1"/>
</dbReference>
<dbReference type="InterPro" id="IPR011048">
    <property type="entry name" value="Haem_d1_sf"/>
</dbReference>
<keyword evidence="3" id="KW-1185">Reference proteome</keyword>
<dbReference type="InterPro" id="IPR051200">
    <property type="entry name" value="Host-pathogen_enzymatic-act"/>
</dbReference>
<sequence>MKKFLNLTLGLLIASSLFVSCSDDDDNAMPNLSVNNGIVLENSAAVAITGSELNVVDTDTDDIDIIYTVTIAPENGILANASDPTTSVVNFTQADIAASKIVYVHDGSQALTDKFSFTVTDGDNILTGIFNISIGEKQIGYFYVLNEGNSNGSVTMINRNNEVTNNYFSSVNSGVTLGQYPQSMAINGEYAYIVVTTGSGAGYVEVVTASDFVHYATIDGLSYPREIAFANGKAYVSNGNGADANYAKQNNEVYVIDLKTMTKTGQIAVGAGPEKMIVSGDKLYVANSGGWSNDDNTVSVIDVDTDKVVETITVKSCPKDMAKDANGDVWVYCAGVTSYDGNWNVVGIDDAGISKINTTNSEVTSYVLTNITSFALKNICASKDGKSIYYMSDAVYAMNITDTALPTSKFIDATFYGMDVNPVNGNLWLCEGTNPGKVLVYSPAGSKLKEFTVGAMPNSTTFSY</sequence>
<feature type="chain" id="PRO_5014639069" description="SMP-30/Gluconolactonase/LRE-like region domain-containing protein" evidence="1">
    <location>
        <begin position="22"/>
        <end position="464"/>
    </location>
</feature>
<dbReference type="PROSITE" id="PS51854">
    <property type="entry name" value="CSPG"/>
    <property type="match status" value="1"/>
</dbReference>
<dbReference type="SUPFAM" id="SSF51004">
    <property type="entry name" value="C-terminal (heme d1) domain of cytochrome cd1-nitrite reductase"/>
    <property type="match status" value="1"/>
</dbReference>
<evidence type="ECO:0008006" key="4">
    <source>
        <dbReference type="Google" id="ProtNLM"/>
    </source>
</evidence>
<dbReference type="RefSeq" id="WP_101311029.1">
    <property type="nucleotide sequence ID" value="NZ_MVDE01000033.1"/>
</dbReference>
<name>A0A2N3HX70_9BACT</name>
<dbReference type="AlphaFoldDB" id="A0A2N3HX70"/>
<dbReference type="InterPro" id="IPR015943">
    <property type="entry name" value="WD40/YVTN_repeat-like_dom_sf"/>
</dbReference>
<dbReference type="PANTHER" id="PTHR47197">
    <property type="entry name" value="PROTEIN NIRF"/>
    <property type="match status" value="1"/>
</dbReference>
<dbReference type="Proteomes" id="UP000233618">
    <property type="component" value="Unassembled WGS sequence"/>
</dbReference>
<accession>A0A2N3HX70</accession>
<dbReference type="InterPro" id="IPR039005">
    <property type="entry name" value="CSPG_rpt"/>
</dbReference>
<evidence type="ECO:0000256" key="1">
    <source>
        <dbReference type="SAM" id="SignalP"/>
    </source>
</evidence>
<dbReference type="InterPro" id="IPR011964">
    <property type="entry name" value="YVTN_b-propeller_repeat"/>
</dbReference>
<keyword evidence="1" id="KW-0732">Signal</keyword>